<keyword evidence="9" id="KW-1185">Reference proteome</keyword>
<dbReference type="GO" id="GO:0003677">
    <property type="term" value="F:DNA binding"/>
    <property type="evidence" value="ECO:0007669"/>
    <property type="project" value="TreeGrafter"/>
</dbReference>
<dbReference type="GO" id="GO:0005669">
    <property type="term" value="C:transcription factor TFIID complex"/>
    <property type="evidence" value="ECO:0007669"/>
    <property type="project" value="InterPro"/>
</dbReference>
<comment type="subcellular location">
    <subcellularLocation>
        <location evidence="1">Nucleus</location>
    </subcellularLocation>
</comment>
<feature type="non-terminal residue" evidence="8">
    <location>
        <position position="162"/>
    </location>
</feature>
<evidence type="ECO:0000256" key="2">
    <source>
        <dbReference type="ARBA" id="ARBA00006178"/>
    </source>
</evidence>
<comment type="similarity">
    <text evidence="2">Belongs to the TAF4 family.</text>
</comment>
<feature type="domain" description="Transcription initiation factor TFIID component TAF4 C-terminal" evidence="7">
    <location>
        <begin position="8"/>
        <end position="154"/>
    </location>
</feature>
<dbReference type="Pfam" id="PF05236">
    <property type="entry name" value="TAF4"/>
    <property type="match status" value="1"/>
</dbReference>
<keyword evidence="4" id="KW-0804">Transcription</keyword>
<evidence type="ECO:0000259" key="7">
    <source>
        <dbReference type="Pfam" id="PF05236"/>
    </source>
</evidence>
<dbReference type="GO" id="GO:0016251">
    <property type="term" value="F:RNA polymerase II general transcription initiation factor activity"/>
    <property type="evidence" value="ECO:0007669"/>
    <property type="project" value="TreeGrafter"/>
</dbReference>
<dbReference type="PANTHER" id="PTHR15138:SF14">
    <property type="entry name" value="TRANSCRIPTION INITIATION FACTOR TFIID SUBUNIT 4"/>
    <property type="match status" value="1"/>
</dbReference>
<evidence type="ECO:0000313" key="9">
    <source>
        <dbReference type="Proteomes" id="UP001202328"/>
    </source>
</evidence>
<evidence type="ECO:0000256" key="5">
    <source>
        <dbReference type="ARBA" id="ARBA00023242"/>
    </source>
</evidence>
<organism evidence="8 9">
    <name type="scientific">Papaver atlanticum</name>
    <dbReference type="NCBI Taxonomy" id="357466"/>
    <lineage>
        <taxon>Eukaryota</taxon>
        <taxon>Viridiplantae</taxon>
        <taxon>Streptophyta</taxon>
        <taxon>Embryophyta</taxon>
        <taxon>Tracheophyta</taxon>
        <taxon>Spermatophyta</taxon>
        <taxon>Magnoliopsida</taxon>
        <taxon>Ranunculales</taxon>
        <taxon>Papaveraceae</taxon>
        <taxon>Papaveroideae</taxon>
        <taxon>Papaver</taxon>
    </lineage>
</organism>
<name>A0AAD4STI9_9MAGN</name>
<keyword evidence="5" id="KW-0539">Nucleus</keyword>
<sequence>VPHQVLFINQAQNWEKKQVEEAQKIQKLNETEGIVIADGEYKHEDHSKSFKANKKVNDKMKTVAANIAAHAALGADDIYSKWQLMAEQAQQKRDGVVGMSSAALSGNEGRGPSRPTSGAMRISSGKIGRSLSVKDMIAVLERDHHMSKSIFLYCLFDRFKVD</sequence>
<keyword evidence="3" id="KW-0805">Transcription regulation</keyword>
<protein>
    <recommendedName>
        <fullName evidence="7">Transcription initiation factor TFIID component TAF4 C-terminal domain-containing protein</fullName>
    </recommendedName>
</protein>
<dbReference type="InterPro" id="IPR007900">
    <property type="entry name" value="TAF4_C"/>
</dbReference>
<evidence type="ECO:0000256" key="3">
    <source>
        <dbReference type="ARBA" id="ARBA00023015"/>
    </source>
</evidence>
<dbReference type="EMBL" id="JAJJMB010008567">
    <property type="protein sequence ID" value="KAI3923074.1"/>
    <property type="molecule type" value="Genomic_DNA"/>
</dbReference>
<dbReference type="PANTHER" id="PTHR15138">
    <property type="entry name" value="TRANSCRIPTION INITIATION FACTOR TFIID SUBUNIT 4"/>
    <property type="match status" value="1"/>
</dbReference>
<dbReference type="GO" id="GO:0006367">
    <property type="term" value="P:transcription initiation at RNA polymerase II promoter"/>
    <property type="evidence" value="ECO:0007669"/>
    <property type="project" value="TreeGrafter"/>
</dbReference>
<proteinExistence type="inferred from homology"/>
<feature type="region of interest" description="Disordered" evidence="6">
    <location>
        <begin position="99"/>
        <end position="122"/>
    </location>
</feature>
<dbReference type="InterPro" id="IPR045144">
    <property type="entry name" value="TAF4"/>
</dbReference>
<reference evidence="8" key="1">
    <citation type="submission" date="2022-04" db="EMBL/GenBank/DDBJ databases">
        <title>A functionally conserved STORR gene fusion in Papaver species that diverged 16.8 million years ago.</title>
        <authorList>
            <person name="Catania T."/>
        </authorList>
    </citation>
    <scope>NUCLEOTIDE SEQUENCE</scope>
    <source>
        <strain evidence="8">S-188037</strain>
    </source>
</reference>
<evidence type="ECO:0000313" key="8">
    <source>
        <dbReference type="EMBL" id="KAI3923074.1"/>
    </source>
</evidence>
<evidence type="ECO:0000256" key="6">
    <source>
        <dbReference type="SAM" id="MobiDB-lite"/>
    </source>
</evidence>
<gene>
    <name evidence="8" type="ORF">MKW98_022521</name>
</gene>
<comment type="caution">
    <text evidence="8">The sequence shown here is derived from an EMBL/GenBank/DDBJ whole genome shotgun (WGS) entry which is preliminary data.</text>
</comment>
<accession>A0AAD4STI9</accession>
<evidence type="ECO:0000256" key="1">
    <source>
        <dbReference type="ARBA" id="ARBA00004123"/>
    </source>
</evidence>
<dbReference type="Proteomes" id="UP001202328">
    <property type="component" value="Unassembled WGS sequence"/>
</dbReference>
<dbReference type="AlphaFoldDB" id="A0AAD4STI9"/>
<evidence type="ECO:0000256" key="4">
    <source>
        <dbReference type="ARBA" id="ARBA00023163"/>
    </source>
</evidence>